<dbReference type="EMBL" id="PXYI01000006">
    <property type="protein sequence ID" value="PSJ38425.1"/>
    <property type="molecule type" value="Genomic_DNA"/>
</dbReference>
<evidence type="ECO:0000313" key="2">
    <source>
        <dbReference type="EMBL" id="PSJ38425.1"/>
    </source>
</evidence>
<feature type="transmembrane region" description="Helical" evidence="1">
    <location>
        <begin position="389"/>
        <end position="411"/>
    </location>
</feature>
<dbReference type="OrthoDB" id="9806532at2"/>
<dbReference type="SUPFAM" id="SSF82693">
    <property type="entry name" value="Multidrug efflux transporter AcrB pore domain, PN1, PN2, PC1 and PC2 subdomains"/>
    <property type="match status" value="3"/>
</dbReference>
<dbReference type="Pfam" id="PF00873">
    <property type="entry name" value="ACR_tran"/>
    <property type="match status" value="1"/>
</dbReference>
<keyword evidence="3" id="KW-1185">Reference proteome</keyword>
<feature type="transmembrane region" description="Helical" evidence="1">
    <location>
        <begin position="21"/>
        <end position="39"/>
    </location>
</feature>
<dbReference type="InterPro" id="IPR001036">
    <property type="entry name" value="Acrflvin-R"/>
</dbReference>
<comment type="caution">
    <text evidence="2">The sequence shown here is derived from an EMBL/GenBank/DDBJ whole genome shotgun (WGS) entry which is preliminary data.</text>
</comment>
<keyword evidence="1" id="KW-1133">Transmembrane helix</keyword>
<dbReference type="RefSeq" id="WP_106514494.1">
    <property type="nucleotide sequence ID" value="NZ_PXYI01000006.1"/>
</dbReference>
<dbReference type="InterPro" id="IPR027463">
    <property type="entry name" value="AcrB_DN_DC_subdom"/>
</dbReference>
<feature type="transmembrane region" description="Helical" evidence="1">
    <location>
        <begin position="976"/>
        <end position="999"/>
    </location>
</feature>
<keyword evidence="1" id="KW-0472">Membrane</keyword>
<dbReference type="PANTHER" id="PTHR32063">
    <property type="match status" value="1"/>
</dbReference>
<dbReference type="Gene3D" id="3.30.70.1440">
    <property type="entry name" value="Multidrug efflux transporter AcrB pore domain"/>
    <property type="match status" value="1"/>
</dbReference>
<feature type="transmembrane region" description="Helical" evidence="1">
    <location>
        <begin position="843"/>
        <end position="866"/>
    </location>
</feature>
<feature type="transmembrane region" description="Helical" evidence="1">
    <location>
        <begin position="364"/>
        <end position="383"/>
    </location>
</feature>
<dbReference type="Gene3D" id="3.30.2090.10">
    <property type="entry name" value="Multidrug efflux transporter AcrB TolC docking domain, DN and DC subdomains"/>
    <property type="match status" value="2"/>
</dbReference>
<sequence length="1025" mass="109575">MTEHHGVAGISSWAIRNPIPVIVLFVGLSIAGIAAYLFLPVKQFPDVSFPVVQVSVIQEGAAPQELETQVTRLIEDAVTSVSGVDNVTSTITQSTSLTTIEFEVGDDPQRATDDVQRAIDEIRSELPREIEEPIVRRLEIDAAPILTYAVSAKGMSETELSWFVEDTIARELMARPGVAQVARVGGVDREINVVLDPGRMSAYGATAAQINEALRVSLVDTGGGQARVGGQQQNIRVLGAAESIDQIRRVEIPVAGRVVLLGDVASIGAGAGEEQGFARLDDRPVIAFQVMKSPAASDVAVEDQVLAALDRLRAAHPGVTIDLIVSTVTETRESFTATVHVLVEGMVLAALIVFLFLREWRSTVIAALAMPLSLLPTFVAMWLCGFTLNVVTLLSLTLVIGILVDDAIVEIENIEKRIERGQSPYQAALEGADAIGLAVIATTMAIVVVFTPVSFLGGTVGQFFKEFGLTVAAAVLCSLLVARLLTPLLAAYFLKPSRKAHEERPMRPFYARSLGWALNHHKFSVLLGGLFFAGSIMLAGLIPAGFMPPSNPGYIFLEAQAAPGATQADMERIVEATTRLMRSNPAVARVFSQTGASTNAASGADLRRATITVILKEDADVTTEAFQTQIRPSLRRIPDARVVTQGEWGRPDLEIVLSGENGPLLERTLLQLEREMRGIPQVADPRPATPPPGPELVIRPRLAEAARLGVSAQTIASAARVATIGEMDANVAMFTEGERRLPIRVRIPLEARQQLGTIEAMQVPTASGGTTTLGAVADIGFQPGLGRIDRFNRERRAAVQADIPLGITLGQATDAVDKLPVLQNLPPGVSITPTGDVEQMQELFLGFGAAMAAGVFMILAVMILLFRSFLKPLIILSALPLSIGGAFLALLLVGLDLTLPVLIGILMLMGLAAKNSILLVEFAIEREREGASRRDAIVHACHERARPIIMTTFAMAAGMLPTAIGLGEGSAFRQPMAVAVIGGLISSTALSLVLVPVVYEVIDRLEQRIAPKLRRFITEPEARSA</sequence>
<dbReference type="GO" id="GO:0042910">
    <property type="term" value="F:xenobiotic transmembrane transporter activity"/>
    <property type="evidence" value="ECO:0007669"/>
    <property type="project" value="TreeGrafter"/>
</dbReference>
<gene>
    <name evidence="2" type="ORF">C7I55_18470</name>
</gene>
<feature type="transmembrane region" description="Helical" evidence="1">
    <location>
        <begin position="945"/>
        <end position="964"/>
    </location>
</feature>
<dbReference type="Gene3D" id="3.30.70.1320">
    <property type="entry name" value="Multidrug efflux transporter AcrB pore domain like"/>
    <property type="match status" value="1"/>
</dbReference>
<evidence type="ECO:0000313" key="3">
    <source>
        <dbReference type="Proteomes" id="UP000241167"/>
    </source>
</evidence>
<feature type="transmembrane region" description="Helical" evidence="1">
    <location>
        <begin position="337"/>
        <end position="357"/>
    </location>
</feature>
<dbReference type="PRINTS" id="PR00702">
    <property type="entry name" value="ACRIFLAVINRP"/>
</dbReference>
<feature type="transmembrane region" description="Helical" evidence="1">
    <location>
        <begin position="467"/>
        <end position="494"/>
    </location>
</feature>
<dbReference type="PANTHER" id="PTHR32063:SF77">
    <property type="entry name" value="ACR FAMILY TRANSPORT PROTEIN"/>
    <property type="match status" value="1"/>
</dbReference>
<feature type="transmembrane region" description="Helical" evidence="1">
    <location>
        <begin position="901"/>
        <end position="924"/>
    </location>
</feature>
<feature type="transmembrane region" description="Helical" evidence="1">
    <location>
        <begin position="873"/>
        <end position="895"/>
    </location>
</feature>
<evidence type="ECO:0000256" key="1">
    <source>
        <dbReference type="SAM" id="Phobius"/>
    </source>
</evidence>
<dbReference type="GO" id="GO:0005886">
    <property type="term" value="C:plasma membrane"/>
    <property type="evidence" value="ECO:0007669"/>
    <property type="project" value="TreeGrafter"/>
</dbReference>
<dbReference type="Gene3D" id="1.20.1640.10">
    <property type="entry name" value="Multidrug efflux transporter AcrB transmembrane domain"/>
    <property type="match status" value="2"/>
</dbReference>
<dbReference type="Gene3D" id="3.30.70.1430">
    <property type="entry name" value="Multidrug efflux transporter AcrB pore domain"/>
    <property type="match status" value="2"/>
</dbReference>
<name>A0A2P7QK95_9SPHN</name>
<reference evidence="2 3" key="1">
    <citation type="submission" date="2018-03" db="EMBL/GenBank/DDBJ databases">
        <title>The draft genome of Sphingosinicella sp. GL-C-18.</title>
        <authorList>
            <person name="Liu L."/>
            <person name="Li L."/>
            <person name="Liang L."/>
            <person name="Zhang X."/>
            <person name="Wang T."/>
        </authorList>
    </citation>
    <scope>NUCLEOTIDE SEQUENCE [LARGE SCALE GENOMIC DNA]</scope>
    <source>
        <strain evidence="2 3">GL-C-18</strain>
    </source>
</reference>
<protein>
    <submittedName>
        <fullName evidence="2">Multidrug transporter AcrB</fullName>
    </submittedName>
</protein>
<dbReference type="Proteomes" id="UP000241167">
    <property type="component" value="Unassembled WGS sequence"/>
</dbReference>
<organism evidence="2 3">
    <name type="scientific">Allosphingosinicella deserti</name>
    <dbReference type="NCBI Taxonomy" id="2116704"/>
    <lineage>
        <taxon>Bacteria</taxon>
        <taxon>Pseudomonadati</taxon>
        <taxon>Pseudomonadota</taxon>
        <taxon>Alphaproteobacteria</taxon>
        <taxon>Sphingomonadales</taxon>
        <taxon>Sphingomonadaceae</taxon>
        <taxon>Allosphingosinicella</taxon>
    </lineage>
</organism>
<accession>A0A2P7QK95</accession>
<proteinExistence type="predicted"/>
<dbReference type="SUPFAM" id="SSF82714">
    <property type="entry name" value="Multidrug efflux transporter AcrB TolC docking domain, DN and DC subdomains"/>
    <property type="match status" value="2"/>
</dbReference>
<dbReference type="AlphaFoldDB" id="A0A2P7QK95"/>
<dbReference type="SUPFAM" id="SSF82866">
    <property type="entry name" value="Multidrug efflux transporter AcrB transmembrane domain"/>
    <property type="match status" value="2"/>
</dbReference>
<feature type="transmembrane region" description="Helical" evidence="1">
    <location>
        <begin position="432"/>
        <end position="455"/>
    </location>
</feature>
<keyword evidence="1" id="KW-0812">Transmembrane</keyword>
<feature type="transmembrane region" description="Helical" evidence="1">
    <location>
        <begin position="523"/>
        <end position="546"/>
    </location>
</feature>